<dbReference type="GeneID" id="27246423"/>
<accession>A0A161DYT5</accession>
<dbReference type="KEGG" id="vg:27246423"/>
<dbReference type="EMBL" id="KT698855">
    <property type="protein sequence ID" value="AMB43140.1"/>
    <property type="molecule type" value="Genomic_DNA"/>
</dbReference>
<evidence type="ECO:0000313" key="2">
    <source>
        <dbReference type="Proteomes" id="UP000153590"/>
    </source>
</evidence>
<organism evidence="1 2">
    <name type="scientific">Bat mastadenovirus WIV11</name>
    <dbReference type="NCBI Taxonomy" id="1788433"/>
    <lineage>
        <taxon>Viruses</taxon>
        <taxon>Varidnaviria</taxon>
        <taxon>Bamfordvirae</taxon>
        <taxon>Preplasmiviricota</taxon>
        <taxon>Polisuviricotina</taxon>
        <taxon>Pharingeaviricetes</taxon>
        <taxon>Rowavirales</taxon>
        <taxon>Adenoviridae</taxon>
        <taxon>Mastadenovirus</taxon>
        <taxon>Mastadenovirus rhinolopidae</taxon>
        <taxon>Bat mastadenovirus C</taxon>
    </lineage>
</organism>
<reference evidence="1 2" key="1">
    <citation type="journal article" date="2016" name="J. Gen. Virol.">
        <title>Novel bat adenoviruses with an extremely large E3 gene.</title>
        <authorList>
            <person name="Tan B."/>
            <person name="Yang X.L."/>
            <person name="Ge X.Y."/>
            <person name="Peng C."/>
            <person name="Zhang Y.Z."/>
            <person name="Zhang L.B."/>
            <person name="Shi Z.L."/>
        </authorList>
    </citation>
    <scope>NUCLEOTIDE SEQUENCE [LARGE SCALE GENOMIC DNA]</scope>
    <source>
        <strain evidence="1">WIV11</strain>
    </source>
</reference>
<proteinExistence type="predicted"/>
<name>A0A161DYT5_9ADEN</name>
<dbReference type="Proteomes" id="UP000153590">
    <property type="component" value="Segment"/>
</dbReference>
<evidence type="ECO:0000313" key="1">
    <source>
        <dbReference type="EMBL" id="AMB43140.1"/>
    </source>
</evidence>
<protein>
    <submittedName>
        <fullName evidence="1">E4 ORF3</fullName>
    </submittedName>
</protein>
<dbReference type="OrthoDB" id="12135at10239"/>
<dbReference type="RefSeq" id="YP_009246444.1">
    <property type="nucleotide sequence ID" value="NC_029902.1"/>
</dbReference>
<sequence>MEGAAHSPLRLAKVFKIYGVFDGDFTPNPQFFRDFLDMLQTYLSLEATRLNLGIYHTAAWPSHGRDHSQFCYFFTFGGPEFDGPDLDSHILCNNFARRLASWIRQELQLSYPRARGVWCQPLMNCLDESARFA</sequence>